<gene>
    <name evidence="2" type="ORF">AKJ29_03450</name>
</gene>
<feature type="transmembrane region" description="Helical" evidence="1">
    <location>
        <begin position="56"/>
        <end position="75"/>
    </location>
</feature>
<dbReference type="AlphaFoldDB" id="A0A0P7ISA0"/>
<evidence type="ECO:0000313" key="3">
    <source>
        <dbReference type="Proteomes" id="UP000050471"/>
    </source>
</evidence>
<sequence>MSRHHGPDLATMLRLRRSIGAIGLGLPIVLMLGAMIAQMPMKNSISEFYYSPLREIFIGAAAGVGLFLLAYQGYPATNGEWLTDRRVSNLAGASVLFMAAVPTNCLQATCYPPQTLMDQLIADDRLQAALHLGAAGLFLASLGVMSHTLFTRCTAPPCSMQKERRNLCYRLFGWVIYAMVALVGGVKLVFPELGHIWDNGWHFTFWAESVALWAFGLSWLMKGEALHDTLPYFYEPAQVETGASPDNAATR</sequence>
<organism evidence="2 3">
    <name type="scientific">Aliiroseovarius crassostreae</name>
    <dbReference type="NCBI Taxonomy" id="154981"/>
    <lineage>
        <taxon>Bacteria</taxon>
        <taxon>Pseudomonadati</taxon>
        <taxon>Pseudomonadota</taxon>
        <taxon>Alphaproteobacteria</taxon>
        <taxon>Rhodobacterales</taxon>
        <taxon>Paracoccaceae</taxon>
        <taxon>Aliiroseovarius</taxon>
    </lineage>
</organism>
<name>A0A0P7ISA0_9RHOB</name>
<dbReference type="RefSeq" id="WP_055192723.1">
    <property type="nucleotide sequence ID" value="NZ_FPBS01000003.1"/>
</dbReference>
<keyword evidence="3" id="KW-1185">Reference proteome</keyword>
<feature type="transmembrane region" description="Helical" evidence="1">
    <location>
        <begin position="129"/>
        <end position="150"/>
    </location>
</feature>
<evidence type="ECO:0000313" key="2">
    <source>
        <dbReference type="EMBL" id="KPN61689.1"/>
    </source>
</evidence>
<feature type="transmembrane region" description="Helical" evidence="1">
    <location>
        <begin position="87"/>
        <end position="109"/>
    </location>
</feature>
<protein>
    <recommendedName>
        <fullName evidence="4">DUF998 domain-containing protein</fullName>
    </recommendedName>
</protein>
<feature type="transmembrane region" description="Helical" evidence="1">
    <location>
        <begin position="202"/>
        <end position="221"/>
    </location>
</feature>
<keyword evidence="1" id="KW-1133">Transmembrane helix</keyword>
<feature type="transmembrane region" description="Helical" evidence="1">
    <location>
        <begin position="171"/>
        <end position="190"/>
    </location>
</feature>
<evidence type="ECO:0008006" key="4">
    <source>
        <dbReference type="Google" id="ProtNLM"/>
    </source>
</evidence>
<proteinExistence type="predicted"/>
<keyword evidence="1" id="KW-0472">Membrane</keyword>
<reference evidence="2 3" key="1">
    <citation type="submission" date="2015-09" db="EMBL/GenBank/DDBJ databases">
        <title>Draft genome sequence of Aliiroseovarius crassostreae CV919-312TSm, the causative agent of Roseovarius Oyster Disease (formerly Juvenile Oyster Disease).</title>
        <authorList>
            <person name="Kessner L."/>
            <person name="Spinard E."/>
            <person name="Nelson D."/>
        </authorList>
    </citation>
    <scope>NUCLEOTIDE SEQUENCE [LARGE SCALE GENOMIC DNA]</scope>
    <source>
        <strain evidence="2 3">CV919-312</strain>
    </source>
</reference>
<dbReference type="Proteomes" id="UP000050471">
    <property type="component" value="Unassembled WGS sequence"/>
</dbReference>
<accession>A0A0P7ISA0</accession>
<dbReference type="OrthoDB" id="9803163at2"/>
<comment type="caution">
    <text evidence="2">The sequence shown here is derived from an EMBL/GenBank/DDBJ whole genome shotgun (WGS) entry which is preliminary data.</text>
</comment>
<keyword evidence="1" id="KW-0812">Transmembrane</keyword>
<dbReference type="EMBL" id="LKBA01000024">
    <property type="protein sequence ID" value="KPN61689.1"/>
    <property type="molecule type" value="Genomic_DNA"/>
</dbReference>
<feature type="transmembrane region" description="Helical" evidence="1">
    <location>
        <begin position="21"/>
        <end position="41"/>
    </location>
</feature>
<evidence type="ECO:0000256" key="1">
    <source>
        <dbReference type="SAM" id="Phobius"/>
    </source>
</evidence>